<dbReference type="Proteomes" id="UP000595426">
    <property type="component" value="Chromosome"/>
</dbReference>
<dbReference type="NCBIfam" id="TIGR00751">
    <property type="entry name" value="menA"/>
    <property type="match status" value="1"/>
</dbReference>
<dbReference type="OrthoDB" id="9767568at2"/>
<feature type="transmembrane region" description="Helical" evidence="8">
    <location>
        <begin position="41"/>
        <end position="60"/>
    </location>
</feature>
<organism evidence="10 11">
    <name type="scientific">Elizabethkingia bruuniana</name>
    <dbReference type="NCBI Taxonomy" id="1756149"/>
    <lineage>
        <taxon>Bacteria</taxon>
        <taxon>Pseudomonadati</taxon>
        <taxon>Bacteroidota</taxon>
        <taxon>Flavobacteriia</taxon>
        <taxon>Flavobacteriales</taxon>
        <taxon>Weeksellaceae</taxon>
        <taxon>Elizabethkingia</taxon>
    </lineage>
</organism>
<dbReference type="RefSeq" id="WP_034871219.1">
    <property type="nucleotide sequence ID" value="NZ_CBCSDR010000003.1"/>
</dbReference>
<keyword evidence="2 8" id="KW-0474">Menaquinone biosynthesis</keyword>
<feature type="transmembrane region" description="Helical" evidence="8">
    <location>
        <begin position="226"/>
        <end position="246"/>
    </location>
</feature>
<dbReference type="InterPro" id="IPR004657">
    <property type="entry name" value="MenA"/>
</dbReference>
<feature type="transmembrane region" description="Helical" evidence="8">
    <location>
        <begin position="123"/>
        <end position="144"/>
    </location>
</feature>
<dbReference type="KEGG" id="egm:AYC65_04840"/>
<dbReference type="GO" id="GO:0009234">
    <property type="term" value="P:menaquinone biosynthetic process"/>
    <property type="evidence" value="ECO:0007669"/>
    <property type="project" value="UniProtKB-UniRule"/>
</dbReference>
<dbReference type="PANTHER" id="PTHR13929:SF0">
    <property type="entry name" value="UBIA PRENYLTRANSFERASE DOMAIN-CONTAINING PROTEIN 1"/>
    <property type="match status" value="1"/>
</dbReference>
<evidence type="ECO:0000256" key="5">
    <source>
        <dbReference type="ARBA" id="ARBA00022692"/>
    </source>
</evidence>
<evidence type="ECO:0000256" key="3">
    <source>
        <dbReference type="ARBA" id="ARBA00022475"/>
    </source>
</evidence>
<keyword evidence="3 8" id="KW-1003">Cell membrane</keyword>
<dbReference type="InterPro" id="IPR000537">
    <property type="entry name" value="UbiA_prenyltransferase"/>
</dbReference>
<dbReference type="CDD" id="cd13962">
    <property type="entry name" value="PT_UbiA_UBIAD1"/>
    <property type="match status" value="1"/>
</dbReference>
<gene>
    <name evidence="8 10" type="primary">menA</name>
    <name evidence="10" type="ORF">I6H88_15445</name>
</gene>
<dbReference type="Pfam" id="PF01040">
    <property type="entry name" value="UbiA"/>
    <property type="match status" value="1"/>
</dbReference>
<feature type="transmembrane region" description="Helical" evidence="8">
    <location>
        <begin position="96"/>
        <end position="117"/>
    </location>
</feature>
<dbReference type="PIRSF" id="PIRSF005355">
    <property type="entry name" value="UBIAD1"/>
    <property type="match status" value="1"/>
</dbReference>
<dbReference type="GO" id="GO:0046428">
    <property type="term" value="F:1,4-dihydroxy-2-naphthoate polyprenyltransferase activity"/>
    <property type="evidence" value="ECO:0007669"/>
    <property type="project" value="UniProtKB-UniRule"/>
</dbReference>
<dbReference type="UniPathway" id="UPA00079">
    <property type="reaction ID" value="UER00168"/>
</dbReference>
<dbReference type="PANTHER" id="PTHR13929">
    <property type="entry name" value="1,4-DIHYDROXY-2-NAPHTHOATE OCTAPRENYLTRANSFERASE"/>
    <property type="match status" value="1"/>
</dbReference>
<proteinExistence type="inferred from homology"/>
<dbReference type="Gene3D" id="1.10.357.140">
    <property type="entry name" value="UbiA prenyltransferase"/>
    <property type="match status" value="1"/>
</dbReference>
<dbReference type="Gene3D" id="1.20.120.1780">
    <property type="entry name" value="UbiA prenyltransferase"/>
    <property type="match status" value="1"/>
</dbReference>
<keyword evidence="7 8" id="KW-0472">Membrane</keyword>
<evidence type="ECO:0000256" key="7">
    <source>
        <dbReference type="ARBA" id="ARBA00023136"/>
    </source>
</evidence>
<evidence type="ECO:0000256" key="9">
    <source>
        <dbReference type="NCBIfam" id="TIGR00751"/>
    </source>
</evidence>
<evidence type="ECO:0000256" key="2">
    <source>
        <dbReference type="ARBA" id="ARBA00022428"/>
    </source>
</evidence>
<keyword evidence="11" id="KW-1185">Reference proteome</keyword>
<evidence type="ECO:0000313" key="10">
    <source>
        <dbReference type="EMBL" id="QQN57829.1"/>
    </source>
</evidence>
<name>A0A7T7UX63_9FLAO</name>
<dbReference type="EMBL" id="CP067018">
    <property type="protein sequence ID" value="QQN57829.1"/>
    <property type="molecule type" value="Genomic_DNA"/>
</dbReference>
<evidence type="ECO:0000256" key="1">
    <source>
        <dbReference type="ARBA" id="ARBA00004141"/>
    </source>
</evidence>
<keyword evidence="5 8" id="KW-0812">Transmembrane</keyword>
<evidence type="ECO:0000256" key="6">
    <source>
        <dbReference type="ARBA" id="ARBA00022989"/>
    </source>
</evidence>
<evidence type="ECO:0000256" key="4">
    <source>
        <dbReference type="ARBA" id="ARBA00022679"/>
    </source>
</evidence>
<comment type="similarity">
    <text evidence="8">Belongs to the MenA family. Type 1 subfamily.</text>
</comment>
<keyword evidence="6 8" id="KW-1133">Transmembrane helix</keyword>
<evidence type="ECO:0000256" key="8">
    <source>
        <dbReference type="HAMAP-Rule" id="MF_01937"/>
    </source>
</evidence>
<dbReference type="InterPro" id="IPR026046">
    <property type="entry name" value="UBIAD1"/>
</dbReference>
<feature type="transmembrane region" description="Helical" evidence="8">
    <location>
        <begin position="287"/>
        <end position="305"/>
    </location>
</feature>
<feature type="transmembrane region" description="Helical" evidence="8">
    <location>
        <begin position="156"/>
        <end position="174"/>
    </location>
</feature>
<keyword evidence="4 8" id="KW-0808">Transferase</keyword>
<protein>
    <recommendedName>
        <fullName evidence="8 9">1,4-dihydroxy-2-naphthoate octaprenyltransferase</fullName>
        <shortName evidence="8">DHNA-octaprenyltransferase</shortName>
        <ecNumber evidence="8 9">2.5.1.74</ecNumber>
    </recommendedName>
</protein>
<sequence length="306" mass="34355">MIEWIKAARLRTLPLSLSGIILGSLIAKWKLNSVGESWDVWVFVLALVVTLLYQVLSNYANDYGDGVKGTDKKRAGEAEARAVASGKITAKQMRNAVILFSVLSLAFTVLLLYKAFFPGHIQAFYVFIGLGIACIFAAIGYTVGKRPYGYMGLGDVFVFIFFGLVSVMGSYYLFTKTFDWQMILPATAVGLFSVAVLNLNNMRDIESDAESGKHTLALKMGFKKAMIYEIILLQLPLILILTYMMVYEIRSYYAYIFIILFLPLMALRRRIMETKEPRNLDPYLKQVAIMCFAMSLLTGIGLNLIK</sequence>
<comment type="function">
    <text evidence="8">Conversion of 1,4-dihydroxy-2-naphthoate (DHNA) to demethylmenaquinone (DMK).</text>
</comment>
<dbReference type="EC" id="2.5.1.74" evidence="8 9"/>
<comment type="catalytic activity">
    <reaction evidence="8">
        <text>an all-trans-polyprenyl diphosphate + 1,4-dihydroxy-2-naphthoate + H(+) = a 2-demethylmenaquinol + CO2 + diphosphate</text>
        <dbReference type="Rhea" id="RHEA:26478"/>
        <dbReference type="Rhea" id="RHEA-COMP:9563"/>
        <dbReference type="Rhea" id="RHEA-COMP:9564"/>
        <dbReference type="ChEBI" id="CHEBI:11173"/>
        <dbReference type="ChEBI" id="CHEBI:15378"/>
        <dbReference type="ChEBI" id="CHEBI:16526"/>
        <dbReference type="ChEBI" id="CHEBI:33019"/>
        <dbReference type="ChEBI" id="CHEBI:55437"/>
        <dbReference type="ChEBI" id="CHEBI:58914"/>
        <dbReference type="EC" id="2.5.1.74"/>
    </reaction>
</comment>
<feature type="transmembrane region" description="Helical" evidence="8">
    <location>
        <begin position="252"/>
        <end position="267"/>
    </location>
</feature>
<dbReference type="HAMAP" id="MF_01937">
    <property type="entry name" value="MenA_1"/>
    <property type="match status" value="1"/>
</dbReference>
<comment type="pathway">
    <text evidence="8">Quinol/quinone metabolism; menaquinone biosynthesis; menaquinol from 1,4-dihydroxy-2-naphthoate: step 1/2.</text>
</comment>
<dbReference type="InterPro" id="IPR044878">
    <property type="entry name" value="UbiA_sf"/>
</dbReference>
<feature type="transmembrane region" description="Helical" evidence="8">
    <location>
        <begin position="12"/>
        <end position="29"/>
    </location>
</feature>
<dbReference type="GO" id="GO:0005886">
    <property type="term" value="C:plasma membrane"/>
    <property type="evidence" value="ECO:0007669"/>
    <property type="project" value="UniProtKB-SubCell"/>
</dbReference>
<dbReference type="GeneID" id="93132217"/>
<feature type="transmembrane region" description="Helical" evidence="8">
    <location>
        <begin position="180"/>
        <end position="199"/>
    </location>
</feature>
<evidence type="ECO:0000313" key="11">
    <source>
        <dbReference type="Proteomes" id="UP000595426"/>
    </source>
</evidence>
<dbReference type="AlphaFoldDB" id="A0A7T7UX63"/>
<accession>A0A7T7UX63</accession>
<reference evidence="10 11" key="1">
    <citation type="submission" date="2020-12" db="EMBL/GenBank/DDBJ databases">
        <title>FDA dAtabase for Regulatory Grade micrObial Sequences (FDA-ARGOS): Supporting development and validation of Infectious Disease Dx tests.</title>
        <authorList>
            <person name="Kerrigan L."/>
            <person name="Long C."/>
            <person name="Tallon L."/>
            <person name="Sadzewicz L."/>
            <person name="Zhao X."/>
            <person name="Boylan J."/>
            <person name="Ott S."/>
            <person name="Bowen H."/>
            <person name="Vavikolanu K."/>
            <person name="Mehta A."/>
            <person name="Aluvathingal J."/>
            <person name="Nadendla S."/>
            <person name="Yan Y."/>
            <person name="Sichtig H."/>
        </authorList>
    </citation>
    <scope>NUCLEOTIDE SEQUENCE [LARGE SCALE GENOMIC DNA]</scope>
    <source>
        <strain evidence="10 11">FDAARGOS_1031</strain>
    </source>
</reference>
<comment type="subcellular location">
    <subcellularLocation>
        <location evidence="8">Cell membrane</location>
        <topology evidence="8">Multi-pass membrane protein</topology>
    </subcellularLocation>
    <subcellularLocation>
        <location evidence="1">Membrane</location>
        <topology evidence="1">Multi-pass membrane protein</topology>
    </subcellularLocation>
</comment>
<dbReference type="GO" id="GO:0042371">
    <property type="term" value="P:vitamin K biosynthetic process"/>
    <property type="evidence" value="ECO:0007669"/>
    <property type="project" value="TreeGrafter"/>
</dbReference>